<sequence>MGETWCMPHLHSNVLHTALIFEGGGMRASYTAAVAVALLEAGIHIDWVAGISAGASNTANYISRDPLRARRSFVDFVGDRRFGGLGSLVHGRGWFDAKYIYEQTGGPDQALPFDWATFVDNPARANVAAVRMDTGEQVWFTKADMPTMPDLMRRVRASSTMPGLMPPVTIGGTDYVDGALGPNGGIALDRAQDAGFDKFLVVLTRERDYVKTPPDRAQLAIYRAMFHRHPAVIDALVHRHLGYNATREELFDLQADGHAYLFVPQTMPVSNVERDVGRLRESYRAGLRQAAHELPDIAEFLGVEPAPLAEADR</sequence>
<dbReference type="PANTHER" id="PTHR14226:SF25">
    <property type="entry name" value="PHOSPHOESTERASE"/>
    <property type="match status" value="1"/>
</dbReference>
<dbReference type="InterPro" id="IPR045943">
    <property type="entry name" value="DUF6363"/>
</dbReference>
<dbReference type="AlphaFoldDB" id="A0A2C7YYQ0"/>
<dbReference type="GO" id="GO:0016042">
    <property type="term" value="P:lipid catabolic process"/>
    <property type="evidence" value="ECO:0007669"/>
    <property type="project" value="UniProtKB-UniRule"/>
</dbReference>
<evidence type="ECO:0000313" key="6">
    <source>
        <dbReference type="Proteomes" id="UP000250080"/>
    </source>
</evidence>
<keyword evidence="3 4" id="KW-0443">Lipid metabolism</keyword>
<evidence type="ECO:0000256" key="2">
    <source>
        <dbReference type="ARBA" id="ARBA00022963"/>
    </source>
</evidence>
<keyword evidence="2 4" id="KW-0442">Lipid degradation</keyword>
<proteinExistence type="predicted"/>
<dbReference type="InterPro" id="IPR002641">
    <property type="entry name" value="PNPLA_dom"/>
</dbReference>
<organism evidence="5 6">
    <name type="scientific">Propionibacterium freudenreichii</name>
    <dbReference type="NCBI Taxonomy" id="1744"/>
    <lineage>
        <taxon>Bacteria</taxon>
        <taxon>Bacillati</taxon>
        <taxon>Actinomycetota</taxon>
        <taxon>Actinomycetes</taxon>
        <taxon>Propionibacteriales</taxon>
        <taxon>Propionibacteriaceae</taxon>
        <taxon>Propionibacterium</taxon>
    </lineage>
</organism>
<accession>A0A2C7YYQ0</accession>
<feature type="short sequence motif" description="GXSXG" evidence="4">
    <location>
        <begin position="50"/>
        <end position="54"/>
    </location>
</feature>
<comment type="caution">
    <text evidence="4">Lacks conserved residue(s) required for the propagation of feature annotation.</text>
</comment>
<evidence type="ECO:0000256" key="4">
    <source>
        <dbReference type="PROSITE-ProRule" id="PRU01161"/>
    </source>
</evidence>
<evidence type="ECO:0000313" key="5">
    <source>
        <dbReference type="EMBL" id="SCQ77932.1"/>
    </source>
</evidence>
<dbReference type="PANTHER" id="PTHR14226">
    <property type="entry name" value="NEUROPATHY TARGET ESTERASE/SWISS CHEESE D.MELANOGASTER"/>
    <property type="match status" value="1"/>
</dbReference>
<dbReference type="Pfam" id="PF19890">
    <property type="entry name" value="DUF6363"/>
    <property type="match status" value="1"/>
</dbReference>
<dbReference type="Proteomes" id="UP000250080">
    <property type="component" value="Chromosome I"/>
</dbReference>
<dbReference type="InterPro" id="IPR016035">
    <property type="entry name" value="Acyl_Trfase/lysoPLipase"/>
</dbReference>
<feature type="short sequence motif" description="DGA/G" evidence="4">
    <location>
        <begin position="177"/>
        <end position="179"/>
    </location>
</feature>
<evidence type="ECO:0000256" key="3">
    <source>
        <dbReference type="ARBA" id="ARBA00023098"/>
    </source>
</evidence>
<dbReference type="Pfam" id="PF01734">
    <property type="entry name" value="Patatin"/>
    <property type="match status" value="1"/>
</dbReference>
<gene>
    <name evidence="5" type="ORF">PFR_JS23_951</name>
</gene>
<dbReference type="InterPro" id="IPR050301">
    <property type="entry name" value="NTE"/>
</dbReference>
<feature type="active site" description="Proton acceptor" evidence="4">
    <location>
        <position position="177"/>
    </location>
</feature>
<reference evidence="5 6" key="1">
    <citation type="submission" date="2016-09" db="EMBL/GenBank/DDBJ databases">
        <authorList>
            <person name="Laine KS P."/>
        </authorList>
    </citation>
    <scope>NUCLEOTIDE SEQUENCE [LARGE SCALE GENOMIC DNA]</scope>
    <source>
        <strain evidence="5">PFRJS-23</strain>
    </source>
</reference>
<dbReference type="InterPro" id="IPR037483">
    <property type="entry name" value="YjjU-like"/>
</dbReference>
<dbReference type="SUPFAM" id="SSF52151">
    <property type="entry name" value="FabD/lysophospholipase-like"/>
    <property type="match status" value="1"/>
</dbReference>
<dbReference type="GO" id="GO:0016787">
    <property type="term" value="F:hydrolase activity"/>
    <property type="evidence" value="ECO:0007669"/>
    <property type="project" value="UniProtKB-UniRule"/>
</dbReference>
<keyword evidence="1 4" id="KW-0378">Hydrolase</keyword>
<dbReference type="EMBL" id="LT618793">
    <property type="protein sequence ID" value="SCQ77932.1"/>
    <property type="molecule type" value="Genomic_DNA"/>
</dbReference>
<dbReference type="PROSITE" id="PS51635">
    <property type="entry name" value="PNPLA"/>
    <property type="match status" value="1"/>
</dbReference>
<protein>
    <submittedName>
        <fullName evidence="5">Phospholipase, patatin family</fullName>
    </submittedName>
</protein>
<name>A0A2C7YYQ0_9ACTN</name>
<evidence type="ECO:0000256" key="1">
    <source>
        <dbReference type="ARBA" id="ARBA00022801"/>
    </source>
</evidence>
<dbReference type="Gene3D" id="3.40.1090.10">
    <property type="entry name" value="Cytosolic phospholipase A2 catalytic domain"/>
    <property type="match status" value="2"/>
</dbReference>
<feature type="active site" description="Nucleophile" evidence="4">
    <location>
        <position position="52"/>
    </location>
</feature>
<dbReference type="CDD" id="cd07208">
    <property type="entry name" value="Pat_hypo_Ecoli_yjju_like"/>
    <property type="match status" value="1"/>
</dbReference>